<comment type="catalytic activity">
    <reaction evidence="4">
        <text>a quinol + 2 Fe(III)-[cytochrome c](out) = a quinone + 2 Fe(II)-[cytochrome c](out) + 2 H(+)(out)</text>
        <dbReference type="Rhea" id="RHEA:11484"/>
        <dbReference type="Rhea" id="RHEA-COMP:10350"/>
        <dbReference type="Rhea" id="RHEA-COMP:14399"/>
        <dbReference type="ChEBI" id="CHEBI:15378"/>
        <dbReference type="ChEBI" id="CHEBI:24646"/>
        <dbReference type="ChEBI" id="CHEBI:29033"/>
        <dbReference type="ChEBI" id="CHEBI:29034"/>
        <dbReference type="ChEBI" id="CHEBI:132124"/>
        <dbReference type="EC" id="7.1.1.8"/>
    </reaction>
</comment>
<feature type="domain" description="Cytochrome b/b6 N-terminal region profile" evidence="7">
    <location>
        <begin position="1"/>
        <end position="124"/>
    </location>
</feature>
<accession>A0A6B3CA44</accession>
<dbReference type="GO" id="GO:0022904">
    <property type="term" value="P:respiratory electron transport chain"/>
    <property type="evidence" value="ECO:0007669"/>
    <property type="project" value="InterPro"/>
</dbReference>
<dbReference type="Pfam" id="PF13631">
    <property type="entry name" value="Cytochrom_B_N_2"/>
    <property type="match status" value="1"/>
</dbReference>
<evidence type="ECO:0000256" key="3">
    <source>
        <dbReference type="ARBA" id="ARBA00016116"/>
    </source>
</evidence>
<comment type="caution">
    <text evidence="8">The sequence shown here is derived from an EMBL/GenBank/DDBJ whole genome shotgun (WGS) entry which is preliminary data.</text>
</comment>
<dbReference type="AlphaFoldDB" id="A0A6B3CA44"/>
<proteinExistence type="predicted"/>
<name>A0A6B3CA44_9ACTN</name>
<keyword evidence="6" id="KW-1133">Transmembrane helix</keyword>
<feature type="transmembrane region" description="Helical" evidence="6">
    <location>
        <begin position="25"/>
        <end position="42"/>
    </location>
</feature>
<dbReference type="GO" id="GO:0016020">
    <property type="term" value="C:membrane"/>
    <property type="evidence" value="ECO:0007669"/>
    <property type="project" value="InterPro"/>
</dbReference>
<comment type="cofactor">
    <cofactor evidence="1">
        <name>heme</name>
        <dbReference type="ChEBI" id="CHEBI:30413"/>
    </cofactor>
</comment>
<evidence type="ECO:0000313" key="8">
    <source>
        <dbReference type="EMBL" id="NEC93683.1"/>
    </source>
</evidence>
<keyword evidence="6" id="KW-0472">Membrane</keyword>
<dbReference type="GO" id="GO:0016491">
    <property type="term" value="F:oxidoreductase activity"/>
    <property type="evidence" value="ECO:0007669"/>
    <property type="project" value="InterPro"/>
</dbReference>
<dbReference type="PROSITE" id="PS51002">
    <property type="entry name" value="CYTB_NTER"/>
    <property type="match status" value="1"/>
</dbReference>
<feature type="non-terminal residue" evidence="8">
    <location>
        <position position="1"/>
    </location>
</feature>
<dbReference type="PANTHER" id="PTHR19271:SF16">
    <property type="entry name" value="CYTOCHROME B"/>
    <property type="match status" value="1"/>
</dbReference>
<keyword evidence="6" id="KW-0812">Transmembrane</keyword>
<dbReference type="EC" id="7.1.1.8" evidence="2"/>
<feature type="non-terminal residue" evidence="8">
    <location>
        <position position="127"/>
    </location>
</feature>
<feature type="transmembrane region" description="Helical" evidence="6">
    <location>
        <begin position="92"/>
        <end position="117"/>
    </location>
</feature>
<reference evidence="8" key="1">
    <citation type="submission" date="2020-01" db="EMBL/GenBank/DDBJ databases">
        <title>Insect and environment-associated Actinomycetes.</title>
        <authorList>
            <person name="Currrie C."/>
            <person name="Chevrette M."/>
            <person name="Carlson C."/>
            <person name="Stubbendieck R."/>
            <person name="Wendt-Pienkowski E."/>
        </authorList>
    </citation>
    <scope>NUCLEOTIDE SEQUENCE</scope>
    <source>
        <strain evidence="8">SID12501</strain>
    </source>
</reference>
<dbReference type="InterPro" id="IPR005797">
    <property type="entry name" value="Cyt_b/b6_N"/>
</dbReference>
<dbReference type="GO" id="GO:0008121">
    <property type="term" value="F:quinol-cytochrome-c reductase activity"/>
    <property type="evidence" value="ECO:0007669"/>
    <property type="project" value="UniProtKB-EC"/>
</dbReference>
<evidence type="ECO:0000256" key="6">
    <source>
        <dbReference type="SAM" id="Phobius"/>
    </source>
</evidence>
<organism evidence="8">
    <name type="scientific">Streptomyces sp. SID12501</name>
    <dbReference type="NCBI Taxonomy" id="2706042"/>
    <lineage>
        <taxon>Bacteria</taxon>
        <taxon>Bacillati</taxon>
        <taxon>Actinomycetota</taxon>
        <taxon>Actinomycetes</taxon>
        <taxon>Kitasatosporales</taxon>
        <taxon>Streptomycetaceae</taxon>
        <taxon>Streptomyces</taxon>
    </lineage>
</organism>
<dbReference type="InterPro" id="IPR016174">
    <property type="entry name" value="Di-haem_cyt_TM"/>
</dbReference>
<feature type="transmembrane region" description="Helical" evidence="6">
    <location>
        <begin position="62"/>
        <end position="80"/>
    </location>
</feature>
<evidence type="ECO:0000256" key="4">
    <source>
        <dbReference type="ARBA" id="ARBA00029351"/>
    </source>
</evidence>
<gene>
    <name evidence="8" type="ORF">G3I71_49995</name>
</gene>
<evidence type="ECO:0000256" key="2">
    <source>
        <dbReference type="ARBA" id="ARBA00012951"/>
    </source>
</evidence>
<evidence type="ECO:0000256" key="1">
    <source>
        <dbReference type="ARBA" id="ARBA00001971"/>
    </source>
</evidence>
<evidence type="ECO:0000256" key="5">
    <source>
        <dbReference type="ARBA" id="ARBA00029568"/>
    </source>
</evidence>
<dbReference type="PANTHER" id="PTHR19271">
    <property type="entry name" value="CYTOCHROME B"/>
    <property type="match status" value="1"/>
</dbReference>
<evidence type="ECO:0000259" key="7">
    <source>
        <dbReference type="PROSITE" id="PS51002"/>
    </source>
</evidence>
<sequence>IFMSAIVTHMMRVFFTGAFRKPRELNWVVGFVLLILGLAAGFSGYSLPDDVLSGNGLRITDGVVRSIPILGSYLSYFIFGGEFPGHDIIPRLFTVHILLVPGLILALIGLHLFFVVLHKHTQYPGSG</sequence>
<dbReference type="RefSeq" id="WP_164325631.1">
    <property type="nucleotide sequence ID" value="NZ_JAAGLU010001096.1"/>
</dbReference>
<dbReference type="Gene3D" id="1.20.810.10">
    <property type="entry name" value="Cytochrome Bc1 Complex, Chain C"/>
    <property type="match status" value="1"/>
</dbReference>
<dbReference type="EMBL" id="JAAGLU010001096">
    <property type="protein sequence ID" value="NEC93683.1"/>
    <property type="molecule type" value="Genomic_DNA"/>
</dbReference>
<protein>
    <recommendedName>
        <fullName evidence="3">Cytochrome bc1 complex cytochrome b subunit</fullName>
        <ecNumber evidence="2">7.1.1.8</ecNumber>
    </recommendedName>
    <alternativeName>
        <fullName evidence="5">Cytochrome bc1 reductase complex subunit QcrB</fullName>
    </alternativeName>
</protein>
<dbReference type="InterPro" id="IPR027387">
    <property type="entry name" value="Cytb/b6-like_sf"/>
</dbReference>
<dbReference type="SUPFAM" id="SSF81342">
    <property type="entry name" value="Transmembrane di-heme cytochromes"/>
    <property type="match status" value="1"/>
</dbReference>